<dbReference type="GO" id="GO:0006511">
    <property type="term" value="P:ubiquitin-dependent protein catabolic process"/>
    <property type="evidence" value="ECO:0007669"/>
    <property type="project" value="TreeGrafter"/>
</dbReference>
<dbReference type="GO" id="GO:0140082">
    <property type="term" value="F:SUMO-ubiquitin ligase activity"/>
    <property type="evidence" value="ECO:0007669"/>
    <property type="project" value="TreeGrafter"/>
</dbReference>
<dbReference type="PANTHER" id="PTHR47094:SF1">
    <property type="entry name" value="RING-TYPE E3 UBIQUITIN TRANSFERASE"/>
    <property type="match status" value="1"/>
</dbReference>
<evidence type="ECO:0000256" key="5">
    <source>
        <dbReference type="SAM" id="MobiDB-lite"/>
    </source>
</evidence>
<accession>A0A8J5KY61</accession>
<keyword evidence="6" id="KW-0812">Transmembrane</keyword>
<dbReference type="AlphaFoldDB" id="A0A8J5KY61"/>
<protein>
    <recommendedName>
        <fullName evidence="7">RING-type domain-containing protein</fullName>
    </recommendedName>
</protein>
<evidence type="ECO:0000259" key="7">
    <source>
        <dbReference type="PROSITE" id="PS50089"/>
    </source>
</evidence>
<dbReference type="Gene3D" id="3.30.40.10">
    <property type="entry name" value="Zinc/RING finger domain, C3HC4 (zinc finger)"/>
    <property type="match status" value="1"/>
</dbReference>
<sequence>MTTLGPSRRISKTRSQVNNRVKIDVDIHSPPPRSYDLEKSSGSVLLQVSQRTSVSMNSQRIHPTGRHRSSKNGPNSSVIDVEEIEDEVQLLSSSIGFQQARRNHSRRNRPLTIFLDEELDTHTRRSGVRCGRKLMPYFIGMCLCLLLYLDGQSKTFFFNFSAVAREGNSGSKIVINCELYPDLQDISKGKEVVKSIPDPPKQPSFTCPICMNTMIEASSTICGHIFCKSCIVASIKAQKKCPTCRRKLSMNNFHRVYLPNTD</sequence>
<evidence type="ECO:0000256" key="4">
    <source>
        <dbReference type="PROSITE-ProRule" id="PRU00175"/>
    </source>
</evidence>
<keyword evidence="1" id="KW-0479">Metal-binding</keyword>
<gene>
    <name evidence="8" type="ORF">ZIOFF_045342</name>
</gene>
<feature type="region of interest" description="Disordered" evidence="5">
    <location>
        <begin position="51"/>
        <end position="77"/>
    </location>
</feature>
<keyword evidence="3" id="KW-0862">Zinc</keyword>
<comment type="caution">
    <text evidence="8">The sequence shown here is derived from an EMBL/GenBank/DDBJ whole genome shotgun (WGS) entry which is preliminary data.</text>
</comment>
<dbReference type="InterPro" id="IPR001841">
    <property type="entry name" value="Znf_RING"/>
</dbReference>
<keyword evidence="6" id="KW-1133">Transmembrane helix</keyword>
<dbReference type="Pfam" id="PF13923">
    <property type="entry name" value="zf-C3HC4_2"/>
    <property type="match status" value="1"/>
</dbReference>
<evidence type="ECO:0000313" key="9">
    <source>
        <dbReference type="Proteomes" id="UP000734854"/>
    </source>
</evidence>
<dbReference type="GO" id="GO:0061630">
    <property type="term" value="F:ubiquitin protein ligase activity"/>
    <property type="evidence" value="ECO:0007669"/>
    <property type="project" value="InterPro"/>
</dbReference>
<keyword evidence="6" id="KW-0472">Membrane</keyword>
<dbReference type="InterPro" id="IPR017907">
    <property type="entry name" value="Znf_RING_CS"/>
</dbReference>
<evidence type="ECO:0000256" key="1">
    <source>
        <dbReference type="ARBA" id="ARBA00022723"/>
    </source>
</evidence>
<dbReference type="GO" id="GO:0008270">
    <property type="term" value="F:zinc ion binding"/>
    <property type="evidence" value="ECO:0007669"/>
    <property type="project" value="UniProtKB-KW"/>
</dbReference>
<dbReference type="InterPro" id="IPR013083">
    <property type="entry name" value="Znf_RING/FYVE/PHD"/>
</dbReference>
<evidence type="ECO:0000256" key="6">
    <source>
        <dbReference type="SAM" id="Phobius"/>
    </source>
</evidence>
<dbReference type="InterPro" id="IPR049627">
    <property type="entry name" value="SLX8"/>
</dbReference>
<dbReference type="PROSITE" id="PS00518">
    <property type="entry name" value="ZF_RING_1"/>
    <property type="match status" value="1"/>
</dbReference>
<dbReference type="GO" id="GO:0033768">
    <property type="term" value="C:SUMO-targeted ubiquitin ligase complex"/>
    <property type="evidence" value="ECO:0007669"/>
    <property type="project" value="TreeGrafter"/>
</dbReference>
<evidence type="ECO:0000313" key="8">
    <source>
        <dbReference type="EMBL" id="KAG6497442.1"/>
    </source>
</evidence>
<evidence type="ECO:0000256" key="2">
    <source>
        <dbReference type="ARBA" id="ARBA00022771"/>
    </source>
</evidence>
<feature type="transmembrane region" description="Helical" evidence="6">
    <location>
        <begin position="134"/>
        <end position="151"/>
    </location>
</feature>
<reference evidence="8 9" key="1">
    <citation type="submission" date="2020-08" db="EMBL/GenBank/DDBJ databases">
        <title>Plant Genome Project.</title>
        <authorList>
            <person name="Zhang R.-G."/>
        </authorList>
    </citation>
    <scope>NUCLEOTIDE SEQUENCE [LARGE SCALE GENOMIC DNA]</scope>
    <source>
        <tissue evidence="8">Rhizome</tissue>
    </source>
</reference>
<dbReference type="GO" id="GO:0032183">
    <property type="term" value="F:SUMO binding"/>
    <property type="evidence" value="ECO:0007669"/>
    <property type="project" value="TreeGrafter"/>
</dbReference>
<dbReference type="EMBL" id="JACMSC010000012">
    <property type="protein sequence ID" value="KAG6497442.1"/>
    <property type="molecule type" value="Genomic_DNA"/>
</dbReference>
<dbReference type="SMART" id="SM00184">
    <property type="entry name" value="RING"/>
    <property type="match status" value="1"/>
</dbReference>
<feature type="compositionally biased region" description="Polar residues" evidence="5">
    <location>
        <begin position="51"/>
        <end position="61"/>
    </location>
</feature>
<dbReference type="Proteomes" id="UP000734854">
    <property type="component" value="Unassembled WGS sequence"/>
</dbReference>
<name>A0A8J5KY61_ZINOF</name>
<proteinExistence type="predicted"/>
<organism evidence="8 9">
    <name type="scientific">Zingiber officinale</name>
    <name type="common">Ginger</name>
    <name type="synonym">Amomum zingiber</name>
    <dbReference type="NCBI Taxonomy" id="94328"/>
    <lineage>
        <taxon>Eukaryota</taxon>
        <taxon>Viridiplantae</taxon>
        <taxon>Streptophyta</taxon>
        <taxon>Embryophyta</taxon>
        <taxon>Tracheophyta</taxon>
        <taxon>Spermatophyta</taxon>
        <taxon>Magnoliopsida</taxon>
        <taxon>Liliopsida</taxon>
        <taxon>Zingiberales</taxon>
        <taxon>Zingiberaceae</taxon>
        <taxon>Zingiber</taxon>
    </lineage>
</organism>
<dbReference type="SUPFAM" id="SSF57850">
    <property type="entry name" value="RING/U-box"/>
    <property type="match status" value="1"/>
</dbReference>
<dbReference type="PROSITE" id="PS50089">
    <property type="entry name" value="ZF_RING_2"/>
    <property type="match status" value="1"/>
</dbReference>
<feature type="domain" description="RING-type" evidence="7">
    <location>
        <begin position="207"/>
        <end position="245"/>
    </location>
</feature>
<keyword evidence="2 4" id="KW-0863">Zinc-finger</keyword>
<keyword evidence="9" id="KW-1185">Reference proteome</keyword>
<evidence type="ECO:0000256" key="3">
    <source>
        <dbReference type="ARBA" id="ARBA00022833"/>
    </source>
</evidence>
<dbReference type="PANTHER" id="PTHR47094">
    <property type="entry name" value="ELFLESS, ISOFORM B"/>
    <property type="match status" value="1"/>
</dbReference>